<feature type="region of interest" description="Disordered" evidence="1">
    <location>
        <begin position="1"/>
        <end position="26"/>
    </location>
</feature>
<gene>
    <name evidence="2" type="ORF">CALCODRAFT_481274</name>
</gene>
<dbReference type="Proteomes" id="UP000076842">
    <property type="component" value="Unassembled WGS sequence"/>
</dbReference>
<evidence type="ECO:0000313" key="3">
    <source>
        <dbReference type="Proteomes" id="UP000076842"/>
    </source>
</evidence>
<accession>A0A165HUQ1</accession>
<evidence type="ECO:0000256" key="1">
    <source>
        <dbReference type="SAM" id="MobiDB-lite"/>
    </source>
</evidence>
<dbReference type="EMBL" id="KV423937">
    <property type="protein sequence ID" value="KZT59771.1"/>
    <property type="molecule type" value="Genomic_DNA"/>
</dbReference>
<reference evidence="2 3" key="1">
    <citation type="journal article" date="2016" name="Mol. Biol. Evol.">
        <title>Comparative Genomics of Early-Diverging Mushroom-Forming Fungi Provides Insights into the Origins of Lignocellulose Decay Capabilities.</title>
        <authorList>
            <person name="Nagy L.G."/>
            <person name="Riley R."/>
            <person name="Tritt A."/>
            <person name="Adam C."/>
            <person name="Daum C."/>
            <person name="Floudas D."/>
            <person name="Sun H."/>
            <person name="Yadav J.S."/>
            <person name="Pangilinan J."/>
            <person name="Larsson K.H."/>
            <person name="Matsuura K."/>
            <person name="Barry K."/>
            <person name="Labutti K."/>
            <person name="Kuo R."/>
            <person name="Ohm R.A."/>
            <person name="Bhattacharya S.S."/>
            <person name="Shirouzu T."/>
            <person name="Yoshinaga Y."/>
            <person name="Martin F.M."/>
            <person name="Grigoriev I.V."/>
            <person name="Hibbett D.S."/>
        </authorList>
    </citation>
    <scope>NUCLEOTIDE SEQUENCE [LARGE SCALE GENOMIC DNA]</scope>
    <source>
        <strain evidence="2 3">HHB12733</strain>
    </source>
</reference>
<sequence length="256" mass="28757">MSTQTASRYVATASSSQSSQPETTPVFRSRTVDNWIRLNEVPKTSLHNDVRRAVTRAGVDQRFEVYLHYFRFLRGGAAYLKFETPKDALEALRHIGGKKVMIMAQEILALPTAAPPSMVERQRGIRGRAIAAQKGEVDGTGLDAGTASRGRDVVLYGIPNKIEAEDVLAALKGFELNRKRNKNETAAGDETDGMDEEERAQAVYKLSQFGRSLTSRYLIRLDSASEAHRLVRQLHMTHWDPTLWGKQYMCRARVVY</sequence>
<dbReference type="InParanoid" id="A0A165HUQ1"/>
<protein>
    <recommendedName>
        <fullName evidence="4">RRM domain-containing protein</fullName>
    </recommendedName>
</protein>
<evidence type="ECO:0008006" key="4">
    <source>
        <dbReference type="Google" id="ProtNLM"/>
    </source>
</evidence>
<proteinExistence type="predicted"/>
<dbReference type="AlphaFoldDB" id="A0A165HUQ1"/>
<evidence type="ECO:0000313" key="2">
    <source>
        <dbReference type="EMBL" id="KZT59771.1"/>
    </source>
</evidence>
<name>A0A165HUQ1_9BASI</name>
<organism evidence="2 3">
    <name type="scientific">Calocera cornea HHB12733</name>
    <dbReference type="NCBI Taxonomy" id="1353952"/>
    <lineage>
        <taxon>Eukaryota</taxon>
        <taxon>Fungi</taxon>
        <taxon>Dikarya</taxon>
        <taxon>Basidiomycota</taxon>
        <taxon>Agaricomycotina</taxon>
        <taxon>Dacrymycetes</taxon>
        <taxon>Dacrymycetales</taxon>
        <taxon>Dacrymycetaceae</taxon>
        <taxon>Calocera</taxon>
    </lineage>
</organism>
<keyword evidence="3" id="KW-1185">Reference proteome</keyword>
<dbReference type="OrthoDB" id="5541797at2759"/>